<dbReference type="CDD" id="cd12168">
    <property type="entry name" value="Mand_dh_like"/>
    <property type="match status" value="1"/>
</dbReference>
<dbReference type="Gene3D" id="3.40.50.720">
    <property type="entry name" value="NAD(P)-binding Rossmann-like Domain"/>
    <property type="match status" value="2"/>
</dbReference>
<feature type="domain" description="D-isomer specific 2-hydroxyacid dehydrogenase catalytic" evidence="4">
    <location>
        <begin position="130"/>
        <end position="397"/>
    </location>
</feature>
<evidence type="ECO:0000256" key="2">
    <source>
        <dbReference type="RuleBase" id="RU003719"/>
    </source>
</evidence>
<keyword evidence="1 2" id="KW-0560">Oxidoreductase</keyword>
<evidence type="ECO:0000256" key="1">
    <source>
        <dbReference type="ARBA" id="ARBA00023002"/>
    </source>
</evidence>
<dbReference type="Pfam" id="PF02826">
    <property type="entry name" value="2-Hacid_dh_C"/>
    <property type="match status" value="1"/>
</dbReference>
<proteinExistence type="inferred from homology"/>
<dbReference type="AlphaFoldDB" id="A0A9W8NPP7"/>
<dbReference type="GO" id="GO:0005829">
    <property type="term" value="C:cytosol"/>
    <property type="evidence" value="ECO:0007669"/>
    <property type="project" value="TreeGrafter"/>
</dbReference>
<evidence type="ECO:0000256" key="3">
    <source>
        <dbReference type="SAM" id="MobiDB-lite"/>
    </source>
</evidence>
<comment type="similarity">
    <text evidence="2">Belongs to the D-isomer specific 2-hydroxyacid dehydrogenase family.</text>
</comment>
<name>A0A9W8NPP7_9PEZI</name>
<evidence type="ECO:0000259" key="4">
    <source>
        <dbReference type="Pfam" id="PF00389"/>
    </source>
</evidence>
<feature type="domain" description="D-isomer specific 2-hydroxyacid dehydrogenase NAD-binding" evidence="5">
    <location>
        <begin position="184"/>
        <end position="365"/>
    </location>
</feature>
<protein>
    <submittedName>
        <fullName evidence="6">Uncharacterized protein</fullName>
    </submittedName>
</protein>
<dbReference type="Proteomes" id="UP001148614">
    <property type="component" value="Unassembled WGS sequence"/>
</dbReference>
<dbReference type="InterPro" id="IPR006140">
    <property type="entry name" value="D-isomer_DH_NAD-bd"/>
</dbReference>
<accession>A0A9W8NPP7</accession>
<sequence>MAVIGPSENSPDKEAIKAKSPNRHASPVAENYKVFIEELSKWVNQSFFTWVTTSAGTTMPMPNFKRNSTFGGLTGEISKYLCPYKQPTKYHNVNSMNRDDFKVALKSKKFGDFVAMYRPFWNTGGEMGNWDEELISLLPDSCKIFASAGAGFDWVDTKAMAKKGVVYCNAAAACTESVADVALYLIISTFRRLPWSAIAARSGNVDQFVDANRNLAMVSRNPSGHTLGIVGYGRIGRRIAEKAHRALDMKILYNDIVRMPESIEAETKAVYEKELEGLLAKSDCVVVATPFGGDKLLSGPLFSKFKKGSRIINIARGKLIDEAALVEALKSGHLAGAGLDVFEYEPKVSPELAAMNNVELLSHNAGASVDSHIGFEAMGMQNITSYFDTEKAISPVNLQFFDKKASRL</sequence>
<dbReference type="InterPro" id="IPR029753">
    <property type="entry name" value="D-isomer_DH_CS"/>
</dbReference>
<dbReference type="PROSITE" id="PS00671">
    <property type="entry name" value="D_2_HYDROXYACID_DH_3"/>
    <property type="match status" value="1"/>
</dbReference>
<dbReference type="SUPFAM" id="SSF52283">
    <property type="entry name" value="Formate/glycerate dehydrogenase catalytic domain-like"/>
    <property type="match status" value="1"/>
</dbReference>
<gene>
    <name evidence="6" type="ORF">NPX13_g172</name>
</gene>
<dbReference type="InterPro" id="IPR036291">
    <property type="entry name" value="NAD(P)-bd_dom_sf"/>
</dbReference>
<dbReference type="VEuPathDB" id="FungiDB:F4678DRAFT_454364"/>
<feature type="region of interest" description="Disordered" evidence="3">
    <location>
        <begin position="1"/>
        <end position="22"/>
    </location>
</feature>
<dbReference type="Pfam" id="PF00389">
    <property type="entry name" value="2-Hacid_dh"/>
    <property type="match status" value="1"/>
</dbReference>
<dbReference type="FunFam" id="3.40.50.720:FF:000526">
    <property type="entry name" value="D-mandelate dehydrogenase, putative"/>
    <property type="match status" value="1"/>
</dbReference>
<dbReference type="GO" id="GO:0016618">
    <property type="term" value="F:hydroxypyruvate reductase [NAD(P)H] activity"/>
    <property type="evidence" value="ECO:0007669"/>
    <property type="project" value="TreeGrafter"/>
</dbReference>
<evidence type="ECO:0000313" key="7">
    <source>
        <dbReference type="Proteomes" id="UP001148614"/>
    </source>
</evidence>
<evidence type="ECO:0000313" key="6">
    <source>
        <dbReference type="EMBL" id="KAJ3580393.1"/>
    </source>
</evidence>
<dbReference type="PANTHER" id="PTHR10996">
    <property type="entry name" value="2-HYDROXYACID DEHYDROGENASE-RELATED"/>
    <property type="match status" value="1"/>
</dbReference>
<comment type="caution">
    <text evidence="6">The sequence shown here is derived from an EMBL/GenBank/DDBJ whole genome shotgun (WGS) entry which is preliminary data.</text>
</comment>
<dbReference type="PANTHER" id="PTHR10996:SF281">
    <property type="entry name" value="D-ISOMER SPECIFIC 2-HYDROXYACID DEHYDROGENASE NAD-BINDING DOMAIN-CONTAINING PROTEIN-RELATED"/>
    <property type="match status" value="1"/>
</dbReference>
<dbReference type="GO" id="GO:0030267">
    <property type="term" value="F:glyoxylate reductase (NADPH) activity"/>
    <property type="evidence" value="ECO:0007669"/>
    <property type="project" value="TreeGrafter"/>
</dbReference>
<keyword evidence="7" id="KW-1185">Reference proteome</keyword>
<dbReference type="SUPFAM" id="SSF51735">
    <property type="entry name" value="NAD(P)-binding Rossmann-fold domains"/>
    <property type="match status" value="1"/>
</dbReference>
<dbReference type="EMBL" id="JANPWZ010000010">
    <property type="protein sequence ID" value="KAJ3580393.1"/>
    <property type="molecule type" value="Genomic_DNA"/>
</dbReference>
<dbReference type="InterPro" id="IPR050223">
    <property type="entry name" value="D-isomer_2-hydroxyacid_DH"/>
</dbReference>
<dbReference type="GO" id="GO:0051287">
    <property type="term" value="F:NAD binding"/>
    <property type="evidence" value="ECO:0007669"/>
    <property type="project" value="InterPro"/>
</dbReference>
<organism evidence="6 7">
    <name type="scientific">Xylaria arbuscula</name>
    <dbReference type="NCBI Taxonomy" id="114810"/>
    <lineage>
        <taxon>Eukaryota</taxon>
        <taxon>Fungi</taxon>
        <taxon>Dikarya</taxon>
        <taxon>Ascomycota</taxon>
        <taxon>Pezizomycotina</taxon>
        <taxon>Sordariomycetes</taxon>
        <taxon>Xylariomycetidae</taxon>
        <taxon>Xylariales</taxon>
        <taxon>Xylariaceae</taxon>
        <taxon>Xylaria</taxon>
    </lineage>
</organism>
<reference evidence="6" key="1">
    <citation type="submission" date="2022-07" db="EMBL/GenBank/DDBJ databases">
        <title>Genome Sequence of Xylaria arbuscula.</title>
        <authorList>
            <person name="Buettner E."/>
        </authorList>
    </citation>
    <scope>NUCLEOTIDE SEQUENCE</scope>
    <source>
        <strain evidence="6">VT107</strain>
    </source>
</reference>
<dbReference type="InterPro" id="IPR006139">
    <property type="entry name" value="D-isomer_2_OHA_DH_cat_dom"/>
</dbReference>
<evidence type="ECO:0000259" key="5">
    <source>
        <dbReference type="Pfam" id="PF02826"/>
    </source>
</evidence>